<dbReference type="InterPro" id="IPR029052">
    <property type="entry name" value="Metallo-depent_PP-like"/>
</dbReference>
<feature type="transmembrane region" description="Helical" evidence="2">
    <location>
        <begin position="735"/>
        <end position="754"/>
    </location>
</feature>
<keyword evidence="2" id="KW-0472">Membrane</keyword>
<evidence type="ECO:0000313" key="6">
    <source>
        <dbReference type="Proteomes" id="UP001638015"/>
    </source>
</evidence>
<dbReference type="Gene3D" id="3.60.21.10">
    <property type="match status" value="1"/>
</dbReference>
<organism evidence="5 6">
    <name type="scientific">Anaerococcus cruorum</name>
    <dbReference type="NCBI Taxonomy" id="3115617"/>
    <lineage>
        <taxon>Bacteria</taxon>
        <taxon>Bacillati</taxon>
        <taxon>Bacillota</taxon>
        <taxon>Tissierellia</taxon>
        <taxon>Tissierellales</taxon>
        <taxon>Peptoniphilaceae</taxon>
        <taxon>Anaerococcus</taxon>
    </lineage>
</organism>
<dbReference type="SUPFAM" id="SSF56300">
    <property type="entry name" value="Metallo-dependent phosphatases"/>
    <property type="match status" value="1"/>
</dbReference>
<accession>A0ABW9MXJ8</accession>
<evidence type="ECO:0000256" key="1">
    <source>
        <dbReference type="ARBA" id="ARBA00022729"/>
    </source>
</evidence>
<comment type="caution">
    <text evidence="5">The sequence shown here is derived from an EMBL/GenBank/DDBJ whole genome shotgun (WGS) entry which is preliminary data.</text>
</comment>
<protein>
    <submittedName>
        <fullName evidence="5">Metallophosphoesterase</fullName>
    </submittedName>
</protein>
<dbReference type="PANTHER" id="PTHR22953:SF153">
    <property type="entry name" value="PURPLE ACID PHOSPHATASE"/>
    <property type="match status" value="1"/>
</dbReference>
<keyword evidence="2" id="KW-1133">Transmembrane helix</keyword>
<dbReference type="PANTHER" id="PTHR22953">
    <property type="entry name" value="ACID PHOSPHATASE RELATED"/>
    <property type="match status" value="1"/>
</dbReference>
<dbReference type="Pfam" id="PF00149">
    <property type="entry name" value="Metallophos"/>
    <property type="match status" value="1"/>
</dbReference>
<dbReference type="Proteomes" id="UP001638015">
    <property type="component" value="Unassembled WGS sequence"/>
</dbReference>
<dbReference type="EMBL" id="JBGMEH010000007">
    <property type="protein sequence ID" value="MFO3716541.1"/>
    <property type="molecule type" value="Genomic_DNA"/>
</dbReference>
<evidence type="ECO:0000313" key="5">
    <source>
        <dbReference type="EMBL" id="MFO3716541.1"/>
    </source>
</evidence>
<evidence type="ECO:0000259" key="4">
    <source>
        <dbReference type="Pfam" id="PF00149"/>
    </source>
</evidence>
<sequence>MKKYNKLVLALAIASASAAILPVQDTYAAEDIAVKNETAIEENKEISDAPSTYEEDLEATAYEAENPFNFQDDEVTFPKNEANVRESDGTNKFNRATETERETFGEDKNVTNIDPEVAKKLEETKGEYGKKNGEYANHNLKAITTPIKNIVVNNGKNENELAITWFAKGDVTESRLVFDGKEYEPIRARKTGDVNDYSTYTAIVDITPGKTYSYYVKSGSYKSDTYTIKTKALGKNNEFKVGYFGDPQMGSGDSVWDSKGLNKNTQAKVDQDKVDFAKTINKARELDPHFYLSMGDNVEIANYEGEYDYFLDNDLFKDSIFSTVVGNHETYVDDKNGSQRNTVFSDHFHLPNESKLGSISKINEDGTAYYISGDYYYSYGDTLFLNINSNVNDSKEHEAFIKDSIAKATKERGKNFSWKVVSFHHAPYSTATHTSDTDILQRRHELVRIFNENGIDIVLNGHDHIYTRTGQMVAGEQVLSFEDAYGTDPKNENAGINDGFSKTYNNKVYKDNKVVVDGIKLDYDQKEVTNPRGTLFLTMSTSAGSKFYNPIGEDQWFVNRSLDDRSQLFSSLTFSKNLFNVQTMNPYGEIVDFYTIRKTDDFIENPAINNEFSKAKLEVFIKEAKNNKPVDEESNIELYKLAIERAEEVLNATFTSQEEVDAAIKVLETRLSNVEFIAENTVDNKVDNKKTAKQVKGEKAPKAVKKVEKETKVNKKEIKTSNKVAKKSSNPKTGIGALTGVYATLSVAAAGLFATKRK</sequence>
<keyword evidence="6" id="KW-1185">Reference proteome</keyword>
<dbReference type="RefSeq" id="WP_410033187.1">
    <property type="nucleotide sequence ID" value="NZ_JBGMEH010000007.1"/>
</dbReference>
<dbReference type="InterPro" id="IPR039331">
    <property type="entry name" value="PAPs-like"/>
</dbReference>
<evidence type="ECO:0000256" key="2">
    <source>
        <dbReference type="SAM" id="Phobius"/>
    </source>
</evidence>
<dbReference type="InterPro" id="IPR004843">
    <property type="entry name" value="Calcineurin-like_PHP"/>
</dbReference>
<reference evidence="5 6" key="1">
    <citation type="journal article" date="2025" name="Anaerobe">
        <title>Description of Anaerococcus kampingiae sp. nov., Anaerococcus groningensis sp. nov., Anaerococcus martiniensis sp. nov., and Anaerococcus cruorum sp. nov., isolated from human clinical specimens.</title>
        <authorList>
            <person name="Boiten K.E."/>
            <person name="Meijer J."/>
            <person name="van Wezel E.M."/>
            <person name="Veloo A.C.M."/>
        </authorList>
    </citation>
    <scope>NUCLEOTIDE SEQUENCE [LARGE SCALE GENOMIC DNA]</scope>
    <source>
        <strain evidence="5 6">ENR1039</strain>
    </source>
</reference>
<evidence type="ECO:0000256" key="3">
    <source>
        <dbReference type="SAM" id="SignalP"/>
    </source>
</evidence>
<feature type="chain" id="PRO_5046756700" evidence="3">
    <location>
        <begin position="19"/>
        <end position="758"/>
    </location>
</feature>
<proteinExistence type="predicted"/>
<gene>
    <name evidence="5" type="ORF">ACCQ40_07100</name>
</gene>
<feature type="signal peptide" evidence="3">
    <location>
        <begin position="1"/>
        <end position="18"/>
    </location>
</feature>
<name>A0ABW9MXJ8_9FIRM</name>
<keyword evidence="1 3" id="KW-0732">Signal</keyword>
<feature type="domain" description="Calcineurin-like phosphoesterase" evidence="4">
    <location>
        <begin position="271"/>
        <end position="466"/>
    </location>
</feature>
<keyword evidence="2" id="KW-0812">Transmembrane</keyword>